<gene>
    <name evidence="1" type="ORF">T12_15596</name>
</gene>
<protein>
    <submittedName>
        <fullName evidence="1">Uncharacterized protein</fullName>
    </submittedName>
</protein>
<dbReference type="EMBL" id="JYDQ01000654">
    <property type="protein sequence ID" value="KRY06815.1"/>
    <property type="molecule type" value="Genomic_DNA"/>
</dbReference>
<dbReference type="AlphaFoldDB" id="A0A0V0Z2P9"/>
<accession>A0A0V0Z2P9</accession>
<dbReference type="Proteomes" id="UP000054783">
    <property type="component" value="Unassembled WGS sequence"/>
</dbReference>
<sequence>MYGGVEFTKTVSYVIQSDKSKSNRFDDQRVSWAEIGRFCIRWKTVSDG</sequence>
<evidence type="ECO:0000313" key="2">
    <source>
        <dbReference type="Proteomes" id="UP000054783"/>
    </source>
</evidence>
<name>A0A0V0Z2P9_9BILA</name>
<comment type="caution">
    <text evidence="1">The sequence shown here is derived from an EMBL/GenBank/DDBJ whole genome shotgun (WGS) entry which is preliminary data.</text>
</comment>
<evidence type="ECO:0000313" key="1">
    <source>
        <dbReference type="EMBL" id="KRY06815.1"/>
    </source>
</evidence>
<reference evidence="1 2" key="1">
    <citation type="submission" date="2015-01" db="EMBL/GenBank/DDBJ databases">
        <title>Evolution of Trichinella species and genotypes.</title>
        <authorList>
            <person name="Korhonen P.K."/>
            <person name="Edoardo P."/>
            <person name="Giuseppe L.R."/>
            <person name="Gasser R.B."/>
        </authorList>
    </citation>
    <scope>NUCLEOTIDE SEQUENCE [LARGE SCALE GENOMIC DNA]</scope>
    <source>
        <strain evidence="1">ISS2496</strain>
    </source>
</reference>
<proteinExistence type="predicted"/>
<keyword evidence="2" id="KW-1185">Reference proteome</keyword>
<organism evidence="1 2">
    <name type="scientific">Trichinella patagoniensis</name>
    <dbReference type="NCBI Taxonomy" id="990121"/>
    <lineage>
        <taxon>Eukaryota</taxon>
        <taxon>Metazoa</taxon>
        <taxon>Ecdysozoa</taxon>
        <taxon>Nematoda</taxon>
        <taxon>Enoplea</taxon>
        <taxon>Dorylaimia</taxon>
        <taxon>Trichinellida</taxon>
        <taxon>Trichinellidae</taxon>
        <taxon>Trichinella</taxon>
    </lineage>
</organism>